<evidence type="ECO:0000313" key="1">
    <source>
        <dbReference type="EMBL" id="QJA55120.1"/>
    </source>
</evidence>
<accession>A0A6H2A6R0</accession>
<dbReference type="AlphaFoldDB" id="A0A6H2A6R0"/>
<organism evidence="1">
    <name type="scientific">viral metagenome</name>
    <dbReference type="NCBI Taxonomy" id="1070528"/>
    <lineage>
        <taxon>unclassified sequences</taxon>
        <taxon>metagenomes</taxon>
        <taxon>organismal metagenomes</taxon>
    </lineage>
</organism>
<dbReference type="EMBL" id="MT144569">
    <property type="protein sequence ID" value="QJA55120.1"/>
    <property type="molecule type" value="Genomic_DNA"/>
</dbReference>
<gene>
    <name evidence="1" type="ORF">TM448A06935_0005</name>
</gene>
<sequence>MKTRTGFISNSSSTSFLIVGVYDRELATRMAEADGCKEMGDCSYSLGKTLVFLGGEGGWDEYLYEPYYVGIDDIEAKLETRSLIDIKTEFVSLARKLGFNIPIEAVSMHYGEVSNE</sequence>
<name>A0A6H2A6R0_9ZZZZ</name>
<proteinExistence type="predicted"/>
<reference evidence="1" key="1">
    <citation type="submission" date="2020-03" db="EMBL/GenBank/DDBJ databases">
        <title>The deep terrestrial virosphere.</title>
        <authorList>
            <person name="Holmfeldt K."/>
            <person name="Nilsson E."/>
            <person name="Simone D."/>
            <person name="Lopez-Fernandez M."/>
            <person name="Wu X."/>
            <person name="de Brujin I."/>
            <person name="Lundin D."/>
            <person name="Andersson A."/>
            <person name="Bertilsson S."/>
            <person name="Dopson M."/>
        </authorList>
    </citation>
    <scope>NUCLEOTIDE SEQUENCE</scope>
    <source>
        <strain evidence="1">TM448A06935</strain>
    </source>
</reference>
<protein>
    <submittedName>
        <fullName evidence="1">Uncharacterized protein</fullName>
    </submittedName>
</protein>